<dbReference type="InParanoid" id="G3IMA3"/>
<dbReference type="PANTHER" id="PTHR24061:SF436">
    <property type="entry name" value="EC2-V2R PHEROMONE RECEPTOR PROTEIN-RELATED"/>
    <property type="match status" value="1"/>
</dbReference>
<reference evidence="8" key="1">
    <citation type="journal article" date="2011" name="Nat. Biotechnol.">
        <title>The genomic sequence of the Chinese hamster ovary (CHO)-K1 cell line.</title>
        <authorList>
            <person name="Xu X."/>
            <person name="Nagarajan H."/>
            <person name="Lewis N.E."/>
            <person name="Pan S."/>
            <person name="Cai Z."/>
            <person name="Liu X."/>
            <person name="Chen W."/>
            <person name="Xie M."/>
            <person name="Wang W."/>
            <person name="Hammond S."/>
            <person name="Andersen M.R."/>
            <person name="Neff N."/>
            <person name="Passarelli B."/>
            <person name="Koh W."/>
            <person name="Fan H.C."/>
            <person name="Wang J."/>
            <person name="Gui Y."/>
            <person name="Lee K.H."/>
            <person name="Betenbaugh M.J."/>
            <person name="Quake S.R."/>
            <person name="Famili I."/>
            <person name="Palsson B.O."/>
            <person name="Wang J."/>
        </authorList>
    </citation>
    <scope>NUCLEOTIDE SEQUENCE [LARGE SCALE GENOMIC DNA]</scope>
    <source>
        <strain evidence="8">CHO K1 cell line</strain>
    </source>
</reference>
<dbReference type="Proteomes" id="UP000001075">
    <property type="component" value="Unassembled WGS sequence"/>
</dbReference>
<evidence type="ECO:0000259" key="6">
    <source>
        <dbReference type="Pfam" id="PF01094"/>
    </source>
</evidence>
<dbReference type="STRING" id="10029.G3IMA3"/>
<dbReference type="Pfam" id="PF01094">
    <property type="entry name" value="ANF_receptor"/>
    <property type="match status" value="1"/>
</dbReference>
<organism evidence="7 8">
    <name type="scientific">Cricetulus griseus</name>
    <name type="common">Chinese hamster</name>
    <name type="synonym">Cricetulus barabensis griseus</name>
    <dbReference type="NCBI Taxonomy" id="10029"/>
    <lineage>
        <taxon>Eukaryota</taxon>
        <taxon>Metazoa</taxon>
        <taxon>Chordata</taxon>
        <taxon>Craniata</taxon>
        <taxon>Vertebrata</taxon>
        <taxon>Euteleostomi</taxon>
        <taxon>Mammalia</taxon>
        <taxon>Eutheria</taxon>
        <taxon>Euarchontoglires</taxon>
        <taxon>Glires</taxon>
        <taxon>Rodentia</taxon>
        <taxon>Myomorpha</taxon>
        <taxon>Muroidea</taxon>
        <taxon>Cricetidae</taxon>
        <taxon>Cricetinae</taxon>
        <taxon>Cricetulus</taxon>
    </lineage>
</organism>
<dbReference type="Gene3D" id="3.40.50.2300">
    <property type="match status" value="1"/>
</dbReference>
<evidence type="ECO:0000256" key="5">
    <source>
        <dbReference type="ARBA" id="ARBA00023136"/>
    </source>
</evidence>
<proteinExistence type="predicted"/>
<dbReference type="SUPFAM" id="SSF53822">
    <property type="entry name" value="Periplasmic binding protein-like I"/>
    <property type="match status" value="1"/>
</dbReference>
<dbReference type="GO" id="GO:0005886">
    <property type="term" value="C:plasma membrane"/>
    <property type="evidence" value="ECO:0007669"/>
    <property type="project" value="TreeGrafter"/>
</dbReference>
<protein>
    <recommendedName>
        <fullName evidence="6">Receptor ligand binding region domain-containing protein</fullName>
    </recommendedName>
</protein>
<evidence type="ECO:0000256" key="3">
    <source>
        <dbReference type="ARBA" id="ARBA00022729"/>
    </source>
</evidence>
<evidence type="ECO:0000256" key="4">
    <source>
        <dbReference type="ARBA" id="ARBA00022989"/>
    </source>
</evidence>
<dbReference type="InterPro" id="IPR000068">
    <property type="entry name" value="GPCR_3_Ca_sens_rcpt-rel"/>
</dbReference>
<keyword evidence="4" id="KW-1133">Transmembrane helix</keyword>
<evidence type="ECO:0000256" key="2">
    <source>
        <dbReference type="ARBA" id="ARBA00022692"/>
    </source>
</evidence>
<dbReference type="PANTHER" id="PTHR24061">
    <property type="entry name" value="CALCIUM-SENSING RECEPTOR-RELATED"/>
    <property type="match status" value="1"/>
</dbReference>
<keyword evidence="3" id="KW-0732">Signal</keyword>
<dbReference type="InterPro" id="IPR028082">
    <property type="entry name" value="Peripla_BP_I"/>
</dbReference>
<keyword evidence="5" id="KW-0472">Membrane</keyword>
<evidence type="ECO:0000256" key="1">
    <source>
        <dbReference type="ARBA" id="ARBA00004370"/>
    </source>
</evidence>
<dbReference type="InterPro" id="IPR001828">
    <property type="entry name" value="ANF_lig-bd_rcpt"/>
</dbReference>
<dbReference type="AlphaFoldDB" id="G3IMA3"/>
<comment type="subcellular location">
    <subcellularLocation>
        <location evidence="1">Membrane</location>
    </subcellularLocation>
</comment>
<evidence type="ECO:0000313" key="7">
    <source>
        <dbReference type="EMBL" id="EGW15247.1"/>
    </source>
</evidence>
<gene>
    <name evidence="7" type="ORF">I79_025039</name>
</gene>
<sequence>MNSIKYTEEYLARLEWMNFKCEASTSNCKALMNDSLNNSMERLVVQTFDMSFSDGIYDIYNAVYALAHALHAMFLQQVENPTMVDGKGHVSRCLKVNAFLKKTQFTNPVGDRVNLNPKEELQEEYDIFQIWNFPHGLRFKVKIGQYRPYLTEDQQLHVYEDMIEWATGNRQLLISEDLAIGQ</sequence>
<feature type="domain" description="Receptor ligand binding region" evidence="6">
    <location>
        <begin position="47"/>
        <end position="130"/>
    </location>
</feature>
<accession>G3IMA3</accession>
<dbReference type="GO" id="GO:0004930">
    <property type="term" value="F:G protein-coupled receptor activity"/>
    <property type="evidence" value="ECO:0007669"/>
    <property type="project" value="InterPro"/>
</dbReference>
<name>G3IMA3_CRIGR</name>
<dbReference type="EMBL" id="JH004618">
    <property type="protein sequence ID" value="EGW15247.1"/>
    <property type="molecule type" value="Genomic_DNA"/>
</dbReference>
<evidence type="ECO:0000313" key="8">
    <source>
        <dbReference type="Proteomes" id="UP000001075"/>
    </source>
</evidence>
<keyword evidence="2" id="KW-0812">Transmembrane</keyword>